<name>A0A8S1D162_9INSE</name>
<dbReference type="PRINTS" id="PR01415">
    <property type="entry name" value="ANKYRIN"/>
</dbReference>
<dbReference type="SUPFAM" id="SSF48403">
    <property type="entry name" value="Ankyrin repeat"/>
    <property type="match status" value="1"/>
</dbReference>
<organism evidence="2 3">
    <name type="scientific">Cloeon dipterum</name>
    <dbReference type="NCBI Taxonomy" id="197152"/>
    <lineage>
        <taxon>Eukaryota</taxon>
        <taxon>Metazoa</taxon>
        <taxon>Ecdysozoa</taxon>
        <taxon>Arthropoda</taxon>
        <taxon>Hexapoda</taxon>
        <taxon>Insecta</taxon>
        <taxon>Pterygota</taxon>
        <taxon>Palaeoptera</taxon>
        <taxon>Ephemeroptera</taxon>
        <taxon>Pisciforma</taxon>
        <taxon>Baetidae</taxon>
        <taxon>Cloeon</taxon>
    </lineage>
</organism>
<dbReference type="EMBL" id="CADEPI010000119">
    <property type="protein sequence ID" value="CAB3375876.1"/>
    <property type="molecule type" value="Genomic_DNA"/>
</dbReference>
<dbReference type="PANTHER" id="PTHR24157">
    <property type="entry name" value="ANKYRIN REPEAT, SAM AND BASIC LEUCINE ZIPPER DOMAIN-CONTAINING PROTEIN 1"/>
    <property type="match status" value="1"/>
</dbReference>
<gene>
    <name evidence="2" type="ORF">CLODIP_2_CD13848</name>
</gene>
<sequence length="118" mass="12753">MSTSELVWGLKNGDLDSVKEIAEKNNVDINTAIDGRLPIHYASDYGQLEVIKYLVSRGADVNAKDKHGITALLAAIWEGHTDCVKLLLESGASPQGETPDGSSYIEAAEKEEIKALLK</sequence>
<evidence type="ECO:0000256" key="1">
    <source>
        <dbReference type="PROSITE-ProRule" id="PRU00023"/>
    </source>
</evidence>
<dbReference type="GO" id="GO:0071546">
    <property type="term" value="C:pi-body"/>
    <property type="evidence" value="ECO:0007669"/>
    <property type="project" value="TreeGrafter"/>
</dbReference>
<keyword evidence="3" id="KW-1185">Reference proteome</keyword>
<protein>
    <recommendedName>
        <fullName evidence="4">Myotrophin</fullName>
    </recommendedName>
</protein>
<dbReference type="InterPro" id="IPR002110">
    <property type="entry name" value="Ankyrin_rpt"/>
</dbReference>
<evidence type="ECO:0000313" key="3">
    <source>
        <dbReference type="Proteomes" id="UP000494165"/>
    </source>
</evidence>
<proteinExistence type="predicted"/>
<dbReference type="Pfam" id="PF12796">
    <property type="entry name" value="Ank_2"/>
    <property type="match status" value="1"/>
</dbReference>
<dbReference type="SMART" id="SM00248">
    <property type="entry name" value="ANK"/>
    <property type="match status" value="3"/>
</dbReference>
<dbReference type="Gene3D" id="1.25.40.20">
    <property type="entry name" value="Ankyrin repeat-containing domain"/>
    <property type="match status" value="1"/>
</dbReference>
<evidence type="ECO:0008006" key="4">
    <source>
        <dbReference type="Google" id="ProtNLM"/>
    </source>
</evidence>
<dbReference type="PROSITE" id="PS50088">
    <property type="entry name" value="ANK_REPEAT"/>
    <property type="match status" value="2"/>
</dbReference>
<dbReference type="InterPro" id="IPR036770">
    <property type="entry name" value="Ankyrin_rpt-contain_sf"/>
</dbReference>
<reference evidence="2 3" key="1">
    <citation type="submission" date="2020-04" db="EMBL/GenBank/DDBJ databases">
        <authorList>
            <person name="Alioto T."/>
            <person name="Alioto T."/>
            <person name="Gomez Garrido J."/>
        </authorList>
    </citation>
    <scope>NUCLEOTIDE SEQUENCE [LARGE SCALE GENOMIC DNA]</scope>
</reference>
<dbReference type="PROSITE" id="PS50297">
    <property type="entry name" value="ANK_REP_REGION"/>
    <property type="match status" value="2"/>
</dbReference>
<feature type="repeat" description="ANK" evidence="1">
    <location>
        <begin position="34"/>
        <end position="66"/>
    </location>
</feature>
<feature type="repeat" description="ANK" evidence="1">
    <location>
        <begin position="67"/>
        <end position="99"/>
    </location>
</feature>
<dbReference type="PANTHER" id="PTHR24157:SF3">
    <property type="entry name" value="ANKYRIN REPEAT, SAM AND BASIC LEUCINE ZIPPER DOMAIN-CONTAINING PROTEIN 1"/>
    <property type="match status" value="1"/>
</dbReference>
<keyword evidence="1" id="KW-0040">ANK repeat</keyword>
<dbReference type="Proteomes" id="UP000494165">
    <property type="component" value="Unassembled WGS sequence"/>
</dbReference>
<comment type="caution">
    <text evidence="2">The sequence shown here is derived from an EMBL/GenBank/DDBJ whole genome shotgun (WGS) entry which is preliminary data.</text>
</comment>
<accession>A0A8S1D162</accession>
<dbReference type="OrthoDB" id="426293at2759"/>
<evidence type="ECO:0000313" key="2">
    <source>
        <dbReference type="EMBL" id="CAB3375876.1"/>
    </source>
</evidence>
<dbReference type="AlphaFoldDB" id="A0A8S1D162"/>